<proteinExistence type="predicted"/>
<reference evidence="3" key="1">
    <citation type="submission" date="2025-08" db="UniProtKB">
        <authorList>
            <consortium name="RefSeq"/>
        </authorList>
    </citation>
    <scope>IDENTIFICATION</scope>
</reference>
<dbReference type="RefSeq" id="XP_011071954.1">
    <property type="nucleotide sequence ID" value="XM_011073652.2"/>
</dbReference>
<name>A0A6I9SWN1_SESIN</name>
<dbReference type="KEGG" id="sind:105157280"/>
<sequence length="144" mass="16328">MRKNQNHNDQEHNTEILKAVAQAWHGRSSSSKSSTTTSEFDAHRLYFKGRPSRFKLEAMNMAAKKEQCGTSWDFGQSLWDSYEILAVSKKLETGLVLDNPYSSASNEQGHGVKKRKESKNSLRNLFSRVSSRRFSQADLPSEGD</sequence>
<feature type="region of interest" description="Disordered" evidence="1">
    <location>
        <begin position="1"/>
        <end position="39"/>
    </location>
</feature>
<evidence type="ECO:0000313" key="2">
    <source>
        <dbReference type="Proteomes" id="UP000504604"/>
    </source>
</evidence>
<evidence type="ECO:0000313" key="3">
    <source>
        <dbReference type="RefSeq" id="XP_011071954.1"/>
    </source>
</evidence>
<protein>
    <submittedName>
        <fullName evidence="3">Uncharacterized protein LOC105157280</fullName>
    </submittedName>
</protein>
<gene>
    <name evidence="3" type="primary">LOC105157280</name>
</gene>
<feature type="region of interest" description="Disordered" evidence="1">
    <location>
        <begin position="99"/>
        <end position="144"/>
    </location>
</feature>
<dbReference type="FunCoup" id="A0A6I9SWN1">
    <property type="interactions" value="417"/>
</dbReference>
<dbReference type="Proteomes" id="UP000504604">
    <property type="component" value="Linkage group LG3"/>
</dbReference>
<feature type="compositionally biased region" description="Basic and acidic residues" evidence="1">
    <location>
        <begin position="1"/>
        <end position="15"/>
    </location>
</feature>
<dbReference type="InParanoid" id="A0A6I9SWN1"/>
<evidence type="ECO:0000256" key="1">
    <source>
        <dbReference type="SAM" id="MobiDB-lite"/>
    </source>
</evidence>
<dbReference type="Gramene" id="SIN_1020299.t">
    <property type="protein sequence ID" value="SIN_1020299.t.cds1"/>
    <property type="gene ID" value="SIN_1020299"/>
</dbReference>
<dbReference type="PANTHER" id="PTHR34665">
    <property type="entry name" value="DUF3741 DOMAIN-CONTAINING PROTEIN"/>
    <property type="match status" value="1"/>
</dbReference>
<dbReference type="AlphaFoldDB" id="A0A6I9SWN1"/>
<organism evidence="2 3">
    <name type="scientific">Sesamum indicum</name>
    <name type="common">Oriental sesame</name>
    <name type="synonym">Sesamum orientale</name>
    <dbReference type="NCBI Taxonomy" id="4182"/>
    <lineage>
        <taxon>Eukaryota</taxon>
        <taxon>Viridiplantae</taxon>
        <taxon>Streptophyta</taxon>
        <taxon>Embryophyta</taxon>
        <taxon>Tracheophyta</taxon>
        <taxon>Spermatophyta</taxon>
        <taxon>Magnoliopsida</taxon>
        <taxon>eudicotyledons</taxon>
        <taxon>Gunneridae</taxon>
        <taxon>Pentapetalae</taxon>
        <taxon>asterids</taxon>
        <taxon>lamiids</taxon>
        <taxon>Lamiales</taxon>
        <taxon>Pedaliaceae</taxon>
        <taxon>Sesamum</taxon>
    </lineage>
</organism>
<feature type="compositionally biased region" description="Polar residues" evidence="1">
    <location>
        <begin position="121"/>
        <end position="134"/>
    </location>
</feature>
<feature type="compositionally biased region" description="Low complexity" evidence="1">
    <location>
        <begin position="28"/>
        <end position="38"/>
    </location>
</feature>
<dbReference type="PANTHER" id="PTHR34665:SF1">
    <property type="entry name" value="OS02G0595200 PROTEIN"/>
    <property type="match status" value="1"/>
</dbReference>
<accession>A0A6I9SWN1</accession>
<dbReference type="OrthoDB" id="1921290at2759"/>
<keyword evidence="2" id="KW-1185">Reference proteome</keyword>
<dbReference type="GeneID" id="105157280"/>